<comment type="similarity">
    <text evidence="1 6 7">Belongs to the peptidase S8 family.</text>
</comment>
<dbReference type="GO" id="GO:0006508">
    <property type="term" value="P:proteolysis"/>
    <property type="evidence" value="ECO:0007669"/>
    <property type="project" value="UniProtKB-KW"/>
</dbReference>
<accession>A0A4R6JY03</accession>
<dbReference type="GO" id="GO:0005975">
    <property type="term" value="P:carbohydrate metabolic process"/>
    <property type="evidence" value="ECO:0007669"/>
    <property type="project" value="UniProtKB-ARBA"/>
</dbReference>
<dbReference type="InterPro" id="IPR000209">
    <property type="entry name" value="Peptidase_S8/S53_dom"/>
</dbReference>
<evidence type="ECO:0000259" key="9">
    <source>
        <dbReference type="Pfam" id="PF00082"/>
    </source>
</evidence>
<dbReference type="PANTHER" id="PTHR43806:SF11">
    <property type="entry name" value="CEREVISIN-RELATED"/>
    <property type="match status" value="1"/>
</dbReference>
<keyword evidence="11" id="KW-1185">Reference proteome</keyword>
<evidence type="ECO:0000256" key="5">
    <source>
        <dbReference type="PIRSR" id="PIRSR615500-1"/>
    </source>
</evidence>
<reference evidence="10 11" key="1">
    <citation type="submission" date="2019-03" db="EMBL/GenBank/DDBJ databases">
        <title>Sequencing the genomes of 1000 actinobacteria strains.</title>
        <authorList>
            <person name="Klenk H.-P."/>
        </authorList>
    </citation>
    <scope>NUCLEOTIDE SEQUENCE [LARGE SCALE GENOMIC DNA]</scope>
    <source>
        <strain evidence="10 11">DSM 43805</strain>
    </source>
</reference>
<dbReference type="RefSeq" id="WP_166661232.1">
    <property type="nucleotide sequence ID" value="NZ_BOMD01000030.1"/>
</dbReference>
<dbReference type="PROSITE" id="PS51892">
    <property type="entry name" value="SUBTILASE"/>
    <property type="match status" value="1"/>
</dbReference>
<dbReference type="PROSITE" id="PS00138">
    <property type="entry name" value="SUBTILASE_SER"/>
    <property type="match status" value="1"/>
</dbReference>
<organism evidence="10 11">
    <name type="scientific">Paractinoplanes brasiliensis</name>
    <dbReference type="NCBI Taxonomy" id="52695"/>
    <lineage>
        <taxon>Bacteria</taxon>
        <taxon>Bacillati</taxon>
        <taxon>Actinomycetota</taxon>
        <taxon>Actinomycetes</taxon>
        <taxon>Micromonosporales</taxon>
        <taxon>Micromonosporaceae</taxon>
        <taxon>Paractinoplanes</taxon>
    </lineage>
</organism>
<evidence type="ECO:0000256" key="3">
    <source>
        <dbReference type="ARBA" id="ARBA00022801"/>
    </source>
</evidence>
<dbReference type="PROSITE" id="PS00136">
    <property type="entry name" value="SUBTILASE_ASP"/>
    <property type="match status" value="1"/>
</dbReference>
<dbReference type="PROSITE" id="PS00137">
    <property type="entry name" value="SUBTILASE_HIS"/>
    <property type="match status" value="1"/>
</dbReference>
<dbReference type="PRINTS" id="PR00723">
    <property type="entry name" value="SUBTILISIN"/>
</dbReference>
<dbReference type="InterPro" id="IPR013783">
    <property type="entry name" value="Ig-like_fold"/>
</dbReference>
<dbReference type="InterPro" id="IPR023828">
    <property type="entry name" value="Peptidase_S8_Ser-AS"/>
</dbReference>
<protein>
    <submittedName>
        <fullName evidence="10">Subtilisin family serine protease</fullName>
    </submittedName>
</protein>
<dbReference type="InterPro" id="IPR022398">
    <property type="entry name" value="Peptidase_S8_His-AS"/>
</dbReference>
<feature type="domain" description="Peptidase S8/S53" evidence="9">
    <location>
        <begin position="206"/>
        <end position="464"/>
    </location>
</feature>
<dbReference type="PANTHER" id="PTHR43806">
    <property type="entry name" value="PEPTIDASE S8"/>
    <property type="match status" value="1"/>
</dbReference>
<evidence type="ECO:0000256" key="7">
    <source>
        <dbReference type="RuleBase" id="RU003355"/>
    </source>
</evidence>
<dbReference type="Gene3D" id="3.40.50.200">
    <property type="entry name" value="Peptidase S8/S53 domain"/>
    <property type="match status" value="1"/>
</dbReference>
<comment type="caution">
    <text evidence="10">The sequence shown here is derived from an EMBL/GenBank/DDBJ whole genome shotgun (WGS) entry which is preliminary data.</text>
</comment>
<dbReference type="InterPro" id="IPR015500">
    <property type="entry name" value="Peptidase_S8_subtilisin-rel"/>
</dbReference>
<dbReference type="SUPFAM" id="SSF52743">
    <property type="entry name" value="Subtilisin-like"/>
    <property type="match status" value="1"/>
</dbReference>
<keyword evidence="2 6" id="KW-0645">Protease</keyword>
<evidence type="ECO:0000256" key="2">
    <source>
        <dbReference type="ARBA" id="ARBA00022670"/>
    </source>
</evidence>
<gene>
    <name evidence="10" type="ORF">C8E87_4997</name>
</gene>
<name>A0A4R6JY03_9ACTN</name>
<keyword evidence="4 6" id="KW-0720">Serine protease</keyword>
<dbReference type="AlphaFoldDB" id="A0A4R6JY03"/>
<feature type="active site" description="Charge relay system" evidence="5 6">
    <location>
        <position position="250"/>
    </location>
</feature>
<evidence type="ECO:0000256" key="1">
    <source>
        <dbReference type="ARBA" id="ARBA00011073"/>
    </source>
</evidence>
<dbReference type="Gene3D" id="2.60.40.10">
    <property type="entry name" value="Immunoglobulins"/>
    <property type="match status" value="1"/>
</dbReference>
<evidence type="ECO:0000313" key="11">
    <source>
        <dbReference type="Proteomes" id="UP000294901"/>
    </source>
</evidence>
<dbReference type="InterPro" id="IPR036852">
    <property type="entry name" value="Peptidase_S8/S53_dom_sf"/>
</dbReference>
<evidence type="ECO:0000256" key="8">
    <source>
        <dbReference type="SAM" id="SignalP"/>
    </source>
</evidence>
<feature type="chain" id="PRO_5020219688" evidence="8">
    <location>
        <begin position="41"/>
        <end position="1044"/>
    </location>
</feature>
<sequence length="1044" mass="107058">MWSSHVFLDVQTPRRRTIAATAALALAMSAVPVTGGPAHAAGPPTGTPNGAPVRTVTLITGDRVTLAGDAVTVTPGPGRSGIPMATSTAGGRTRVVPADALPLLRADKLDARLFDVTGLVAAGYDDRRADLPLIAGGGATASGARVRALPGLRATAVRTPKKNLARDWKARTGAGKLWLDAKGKFTAAVGVQQIGAPVAWEEGLTGEGVTVGVIDSGVDVTHPDLAPVVAAQADFSTSVPVAEVRDVAGHGTAVASILAGRGAASDGRYRGVAPGVRLVSAKAGDYDATESSVIAAMEWTAGVQHAKVVNMSLGFPNTPGNDPLEAAVDEMTEKYGTLFVVAAGNDGNNGNDPANGDDYDIGSPADAAAALSVGAVDSDDRLAEFSSRGPGLDGENIKPEITAPGVDITHAVSRDVGPGPYDTGYGTSFAAPHVAGAAAVLSQKHPDWTPGQLKAALMGSARPSAGLGAYAQGAGRVDVARAVRAAVVADPPSLSLGLQTSGRAITRSVSYRNYGTAPLTLALRVTAPFTVNTTTLTVPAGGTASARVTAPATLTGGPHTGQVTATAGDQVVTTPVAVVRERAVVDLDLHVAGLDGQPTDEHYTQVIGLDTPYRYDSLYHYPWTPDVALRVPSGRYAIITQYFTEAADGTYISATVTQPSVTVTAATDITVDTRLAKPVTATVPDAGARFDAGSVALGVRTSTGWDSYAVNSYGGVLRSAQLGGNGDALTSVVRLAYTSEAGVYHLAWPFQGRVPTGFTGAVTARDLAVETGEMRRQTTDGWLGLTTGVHLPGIPLTLAPLTTAVSATRSYSTNGGVSWSTGLQEFREEAGYEDVAITGKARRYEAGRKYTSAYNTPVIAPCLAGEGLDWTGDRLRIRVAMNCDSAGHPGATGLVSGGTTLFRDGEQVGFSDVAGEANLRVPQAKASYRLHLEQSRPAAAFRSSTATTVDWTFTDPAVVPSLGTVRMSSIAAGVHLTPPAGTRAVTLDVSYDDGSTWTAVPVRQDSDGSYRAALSGAGYASLRVTAKGSATTVTETVIRALPPA</sequence>
<feature type="active site" description="Charge relay system" evidence="5 6">
    <location>
        <position position="215"/>
    </location>
</feature>
<dbReference type="GO" id="GO:0004252">
    <property type="term" value="F:serine-type endopeptidase activity"/>
    <property type="evidence" value="ECO:0007669"/>
    <property type="project" value="UniProtKB-UniRule"/>
</dbReference>
<dbReference type="Proteomes" id="UP000294901">
    <property type="component" value="Unassembled WGS sequence"/>
</dbReference>
<evidence type="ECO:0000256" key="4">
    <source>
        <dbReference type="ARBA" id="ARBA00022825"/>
    </source>
</evidence>
<keyword evidence="8" id="KW-0732">Signal</keyword>
<dbReference type="Pfam" id="PF00082">
    <property type="entry name" value="Peptidase_S8"/>
    <property type="match status" value="1"/>
</dbReference>
<feature type="active site" description="Charge relay system" evidence="5 6">
    <location>
        <position position="428"/>
    </location>
</feature>
<dbReference type="InterPro" id="IPR023827">
    <property type="entry name" value="Peptidase_S8_Asp-AS"/>
</dbReference>
<keyword evidence="3 6" id="KW-0378">Hydrolase</keyword>
<evidence type="ECO:0000256" key="6">
    <source>
        <dbReference type="PROSITE-ProRule" id="PRU01240"/>
    </source>
</evidence>
<dbReference type="EMBL" id="SNWR01000001">
    <property type="protein sequence ID" value="TDO41267.1"/>
    <property type="molecule type" value="Genomic_DNA"/>
</dbReference>
<proteinExistence type="inferred from homology"/>
<evidence type="ECO:0000313" key="10">
    <source>
        <dbReference type="EMBL" id="TDO41267.1"/>
    </source>
</evidence>
<dbReference type="InterPro" id="IPR050131">
    <property type="entry name" value="Peptidase_S8_subtilisin-like"/>
</dbReference>
<feature type="signal peptide" evidence="8">
    <location>
        <begin position="1"/>
        <end position="40"/>
    </location>
</feature>